<dbReference type="PROSITE" id="PS50158">
    <property type="entry name" value="ZF_CCHC"/>
    <property type="match status" value="1"/>
</dbReference>
<dbReference type="InterPro" id="IPR013103">
    <property type="entry name" value="RVT_2"/>
</dbReference>
<proteinExistence type="predicted"/>
<dbReference type="CDD" id="cd09272">
    <property type="entry name" value="RNase_HI_RT_Ty1"/>
    <property type="match status" value="1"/>
</dbReference>
<feature type="domain" description="CCHC-type" evidence="5">
    <location>
        <begin position="206"/>
        <end position="221"/>
    </location>
</feature>
<evidence type="ECO:0000259" key="5">
    <source>
        <dbReference type="PROSITE" id="PS50158"/>
    </source>
</evidence>
<accession>A0A5A7T706</accession>
<evidence type="ECO:0000256" key="1">
    <source>
        <dbReference type="ARBA" id="ARBA00022723"/>
    </source>
</evidence>
<evidence type="ECO:0000256" key="4">
    <source>
        <dbReference type="SAM" id="MobiDB-lite"/>
    </source>
</evidence>
<dbReference type="InterPro" id="IPR057670">
    <property type="entry name" value="SH3_retrovirus"/>
</dbReference>
<evidence type="ECO:0000313" key="7">
    <source>
        <dbReference type="EMBL" id="KAA0037371.1"/>
    </source>
</evidence>
<dbReference type="Gene3D" id="4.10.60.10">
    <property type="entry name" value="Zinc finger, CCHC-type"/>
    <property type="match status" value="1"/>
</dbReference>
<dbReference type="InterPro" id="IPR036875">
    <property type="entry name" value="Znf_CCHC_sf"/>
</dbReference>
<dbReference type="GO" id="GO:0015074">
    <property type="term" value="P:DNA integration"/>
    <property type="evidence" value="ECO:0007669"/>
    <property type="project" value="InterPro"/>
</dbReference>
<dbReference type="InterPro" id="IPR001584">
    <property type="entry name" value="Integrase_cat-core"/>
</dbReference>
<dbReference type="InterPro" id="IPR036397">
    <property type="entry name" value="RNaseH_sf"/>
</dbReference>
<comment type="caution">
    <text evidence="7">The sequence shown here is derived from an EMBL/GenBank/DDBJ whole genome shotgun (WGS) entry which is preliminary data.</text>
</comment>
<dbReference type="Proteomes" id="UP000321393">
    <property type="component" value="Unassembled WGS sequence"/>
</dbReference>
<feature type="compositionally biased region" description="Polar residues" evidence="4">
    <location>
        <begin position="153"/>
        <end position="172"/>
    </location>
</feature>
<dbReference type="Pfam" id="PF14223">
    <property type="entry name" value="Retrotran_gag_2"/>
    <property type="match status" value="1"/>
</dbReference>
<evidence type="ECO:0000259" key="6">
    <source>
        <dbReference type="PROSITE" id="PS50994"/>
    </source>
</evidence>
<reference evidence="7 8" key="1">
    <citation type="submission" date="2019-08" db="EMBL/GenBank/DDBJ databases">
        <title>Draft genome sequences of two oriental melons (Cucumis melo L. var makuwa).</title>
        <authorList>
            <person name="Kwon S.-Y."/>
        </authorList>
    </citation>
    <scope>NUCLEOTIDE SEQUENCE [LARGE SCALE GENOMIC DNA]</scope>
    <source>
        <strain evidence="8">cv. SW 3</strain>
        <tissue evidence="7">Leaf</tissue>
    </source>
</reference>
<dbReference type="InterPro" id="IPR039537">
    <property type="entry name" value="Retrotran_Ty1/copia-like"/>
</dbReference>
<dbReference type="InterPro" id="IPR012337">
    <property type="entry name" value="RNaseH-like_sf"/>
</dbReference>
<keyword evidence="2" id="KW-0378">Hydrolase</keyword>
<evidence type="ECO:0000313" key="8">
    <source>
        <dbReference type="Proteomes" id="UP000321393"/>
    </source>
</evidence>
<dbReference type="GO" id="GO:0016787">
    <property type="term" value="F:hydrolase activity"/>
    <property type="evidence" value="ECO:0007669"/>
    <property type="project" value="UniProtKB-KW"/>
</dbReference>
<dbReference type="SUPFAM" id="SSF57756">
    <property type="entry name" value="Retrovirus zinc finger-like domains"/>
    <property type="match status" value="1"/>
</dbReference>
<protein>
    <submittedName>
        <fullName evidence="7">Gag/pol protein</fullName>
    </submittedName>
</protein>
<dbReference type="GO" id="GO:0003676">
    <property type="term" value="F:nucleic acid binding"/>
    <property type="evidence" value="ECO:0007669"/>
    <property type="project" value="InterPro"/>
</dbReference>
<feature type="region of interest" description="Disordered" evidence="4">
    <location>
        <begin position="153"/>
        <end position="189"/>
    </location>
</feature>
<evidence type="ECO:0000256" key="3">
    <source>
        <dbReference type="PROSITE-ProRule" id="PRU00047"/>
    </source>
</evidence>
<organism evidence="7 8">
    <name type="scientific">Cucumis melo var. makuwa</name>
    <name type="common">Oriental melon</name>
    <dbReference type="NCBI Taxonomy" id="1194695"/>
    <lineage>
        <taxon>Eukaryota</taxon>
        <taxon>Viridiplantae</taxon>
        <taxon>Streptophyta</taxon>
        <taxon>Embryophyta</taxon>
        <taxon>Tracheophyta</taxon>
        <taxon>Spermatophyta</taxon>
        <taxon>Magnoliopsida</taxon>
        <taxon>eudicotyledons</taxon>
        <taxon>Gunneridae</taxon>
        <taxon>Pentapetalae</taxon>
        <taxon>rosids</taxon>
        <taxon>fabids</taxon>
        <taxon>Cucurbitales</taxon>
        <taxon>Cucurbitaceae</taxon>
        <taxon>Benincaseae</taxon>
        <taxon>Cucumis</taxon>
    </lineage>
</organism>
<keyword evidence="1" id="KW-0479">Metal-binding</keyword>
<dbReference type="PANTHER" id="PTHR42648">
    <property type="entry name" value="TRANSPOSASE, PUTATIVE-RELATED"/>
    <property type="match status" value="1"/>
</dbReference>
<dbReference type="SMART" id="SM00343">
    <property type="entry name" value="ZnF_C2HC"/>
    <property type="match status" value="1"/>
</dbReference>
<feature type="domain" description="Integrase catalytic" evidence="6">
    <location>
        <begin position="276"/>
        <end position="376"/>
    </location>
</feature>
<dbReference type="AlphaFoldDB" id="A0A5A7T706"/>
<dbReference type="Pfam" id="PF07727">
    <property type="entry name" value="RVT_2"/>
    <property type="match status" value="1"/>
</dbReference>
<name>A0A5A7T706_CUCMM</name>
<dbReference type="PANTHER" id="PTHR42648:SF27">
    <property type="entry name" value="RNA-DIRECTED DNA POLYMERASE"/>
    <property type="match status" value="1"/>
</dbReference>
<gene>
    <name evidence="7" type="ORF">E6C27_scaffold278G00760</name>
</gene>
<dbReference type="GO" id="GO:0008270">
    <property type="term" value="F:zinc ion binding"/>
    <property type="evidence" value="ECO:0007669"/>
    <property type="project" value="UniProtKB-KW"/>
</dbReference>
<dbReference type="Pfam" id="PF25597">
    <property type="entry name" value="SH3_retrovirus"/>
    <property type="match status" value="1"/>
</dbReference>
<dbReference type="InterPro" id="IPR001878">
    <property type="entry name" value="Znf_CCHC"/>
</dbReference>
<dbReference type="PROSITE" id="PS50994">
    <property type="entry name" value="INTEGRASE"/>
    <property type="match status" value="1"/>
</dbReference>
<dbReference type="SUPFAM" id="SSF53098">
    <property type="entry name" value="Ribonuclease H-like"/>
    <property type="match status" value="1"/>
</dbReference>
<keyword evidence="3" id="KW-0863">Zinc-finger</keyword>
<dbReference type="OrthoDB" id="418757at2759"/>
<dbReference type="Pfam" id="PF00098">
    <property type="entry name" value="zf-CCHC"/>
    <property type="match status" value="1"/>
</dbReference>
<sequence length="939" mass="107454">MRFVLVEECPQVSAANATRTVREAYERWAKANEKARAYILASLSEVLAKKHESMLTAREIMDSLQEMFGQTSYQIKHDALKYIYNARMNEGASVREHVLNMMIHFNVAEMKEAVIDEASQIAYTLTTLLNELQTFESLMKIKGQKGEANVATSTRKFHRGSNSGNKFMPSSSGNKKWKKKKGGQGNKANLAAAKTSKKAKDAKGICFHCNQEGHWKRNCPKYLAEKKKAKQGKMTKRPFTGKGHRTKEPLELVHSNLCGPMNVKARGGFEYFITFTDDYSRYGYVYLMQHKSEALEKFKEYKAEVENALTPGTPQQNGVSERRNRTLLDMVRSIMSYTRLPNSFWGYAVQTAVYILNCVPSKSVSETPLKLWNGRKGSLRHFRIWGCPAHVLKNNPKKLEPRSKLCLFVSYPKGTRGGYFYDPKDNKVFVSTNATFLEEDYIREHKPRSKIVLNELSKETTEPSTRVVEEPSALTRVVHVGSFTRTHQPQSLREPRRSGRVTNLPIRYMSLTETLTVIYDGDIEDPLTFKKAMEDVDKDEWIKAMNLELESMYFNSVWDLVDQSDETAFLNDNLEETIYMQQPEGSIILGQEQQVCKLNRSIYGLKQASRSWNIRFDTAIKSYGFDQIVDEPCVYKRIINNLVAFLVLYVVDILLIGNDVGLLTDIKQWLATQFQMKDLGVTQFVLGIQIFRDRKNKMLALSQASYIDKIVVKYSMQNSKRGLLPFRHEVTLSKEQCPKTPQDIEEMRHIPYASAVGSLMYVMLCIRPHICYAVGIFSRYQSNLGLAHWTTVKTILKYLRRTRDYMLVYGSKDLILIGYTDSDFQTDRDSRKSTSGSVFTLNGGAVVWRSIKQGCIADSTMEAEYVAACEVAKEAVWLRKFLIDLKVVPNMSKPITLYYVNSGAVANSREPRSHKRGQHIECKYHLIREIVHRGDVIVT</sequence>
<dbReference type="Gene3D" id="3.30.420.10">
    <property type="entry name" value="Ribonuclease H-like superfamily/Ribonuclease H"/>
    <property type="match status" value="2"/>
</dbReference>
<keyword evidence="3" id="KW-0862">Zinc</keyword>
<evidence type="ECO:0000256" key="2">
    <source>
        <dbReference type="ARBA" id="ARBA00022801"/>
    </source>
</evidence>
<dbReference type="EMBL" id="SSTE01018943">
    <property type="protein sequence ID" value="KAA0037371.1"/>
    <property type="molecule type" value="Genomic_DNA"/>
</dbReference>